<dbReference type="KEGG" id="dpx:DAPPUDRAFT_122685"/>
<dbReference type="AlphaFoldDB" id="E9I4X3"/>
<dbReference type="OrthoDB" id="6368946at2759"/>
<gene>
    <name evidence="1" type="ORF">DAPPUDRAFT_122685</name>
</gene>
<keyword evidence="2" id="KW-1185">Reference proteome</keyword>
<evidence type="ECO:0000313" key="2">
    <source>
        <dbReference type="Proteomes" id="UP000000305"/>
    </source>
</evidence>
<dbReference type="EMBL" id="GL735248">
    <property type="protein sequence ID" value="EFX60956.1"/>
    <property type="molecule type" value="Genomic_DNA"/>
</dbReference>
<dbReference type="HOGENOM" id="CLU_019667_3_0_1"/>
<name>E9I4X3_DAPPU</name>
<accession>E9I4X3</accession>
<dbReference type="Proteomes" id="UP000000305">
    <property type="component" value="Unassembled WGS sequence"/>
</dbReference>
<organism evidence="1 2">
    <name type="scientific">Daphnia pulex</name>
    <name type="common">Water flea</name>
    <dbReference type="NCBI Taxonomy" id="6669"/>
    <lineage>
        <taxon>Eukaryota</taxon>
        <taxon>Metazoa</taxon>
        <taxon>Ecdysozoa</taxon>
        <taxon>Arthropoda</taxon>
        <taxon>Crustacea</taxon>
        <taxon>Branchiopoda</taxon>
        <taxon>Diplostraca</taxon>
        <taxon>Cladocera</taxon>
        <taxon>Anomopoda</taxon>
        <taxon>Daphniidae</taxon>
        <taxon>Daphnia</taxon>
    </lineage>
</organism>
<protein>
    <submittedName>
        <fullName evidence="1">Uncharacterized protein</fullName>
    </submittedName>
</protein>
<proteinExistence type="predicted"/>
<dbReference type="PhylomeDB" id="E9I4X3"/>
<reference evidence="1 2" key="1">
    <citation type="journal article" date="2011" name="Science">
        <title>The ecoresponsive genome of Daphnia pulex.</title>
        <authorList>
            <person name="Colbourne J.K."/>
            <person name="Pfrender M.E."/>
            <person name="Gilbert D."/>
            <person name="Thomas W.K."/>
            <person name="Tucker A."/>
            <person name="Oakley T.H."/>
            <person name="Tokishita S."/>
            <person name="Aerts A."/>
            <person name="Arnold G.J."/>
            <person name="Basu M.K."/>
            <person name="Bauer D.J."/>
            <person name="Caceres C.E."/>
            <person name="Carmel L."/>
            <person name="Casola C."/>
            <person name="Choi J.H."/>
            <person name="Detter J.C."/>
            <person name="Dong Q."/>
            <person name="Dusheyko S."/>
            <person name="Eads B.D."/>
            <person name="Frohlich T."/>
            <person name="Geiler-Samerotte K.A."/>
            <person name="Gerlach D."/>
            <person name="Hatcher P."/>
            <person name="Jogdeo S."/>
            <person name="Krijgsveld J."/>
            <person name="Kriventseva E.V."/>
            <person name="Kultz D."/>
            <person name="Laforsch C."/>
            <person name="Lindquist E."/>
            <person name="Lopez J."/>
            <person name="Manak J.R."/>
            <person name="Muller J."/>
            <person name="Pangilinan J."/>
            <person name="Patwardhan R.P."/>
            <person name="Pitluck S."/>
            <person name="Pritham E.J."/>
            <person name="Rechtsteiner A."/>
            <person name="Rho M."/>
            <person name="Rogozin I.B."/>
            <person name="Sakarya O."/>
            <person name="Salamov A."/>
            <person name="Schaack S."/>
            <person name="Shapiro H."/>
            <person name="Shiga Y."/>
            <person name="Skalitzky C."/>
            <person name="Smith Z."/>
            <person name="Souvorov A."/>
            <person name="Sung W."/>
            <person name="Tang Z."/>
            <person name="Tsuchiya D."/>
            <person name="Tu H."/>
            <person name="Vos H."/>
            <person name="Wang M."/>
            <person name="Wolf Y.I."/>
            <person name="Yamagata H."/>
            <person name="Yamada T."/>
            <person name="Ye Y."/>
            <person name="Shaw J.R."/>
            <person name="Andrews J."/>
            <person name="Crease T.J."/>
            <person name="Tang H."/>
            <person name="Lucas S.M."/>
            <person name="Robertson H.M."/>
            <person name="Bork P."/>
            <person name="Koonin E.V."/>
            <person name="Zdobnov E.M."/>
            <person name="Grigoriev I.V."/>
            <person name="Lynch M."/>
            <person name="Boore J.L."/>
        </authorList>
    </citation>
    <scope>NUCLEOTIDE SEQUENCE [LARGE SCALE GENOMIC DNA]</scope>
</reference>
<dbReference type="InParanoid" id="E9I4X3"/>
<evidence type="ECO:0000313" key="1">
    <source>
        <dbReference type="EMBL" id="EFX60956.1"/>
    </source>
</evidence>
<sequence length="458" mass="51867">MWLEKKHIYTDFWGWQTSTQVRIPMETTVTDCEKMRDSRLCNTETMDYLGDNKWSLERVPNVQGKWLLVTGDQLVNCRLEEVTLETECSNCTISSPIGDIPGGTNGSISHNLVTVIWKESLRETECKLRLVEQGIALRFMTDKTGVERIRDVEQQLDFVYNTTSKKFCNSSENILKPVLGMDKVVLKIYTLADHEEHPNKTLAAETEKVADIIRAEISSAAHSQYTRDKTTDGINGVARELRALQCENRELAHKNAITAAKHSGWLAASYLSLPLCSKLIAIGESISVHQCSLTNVTFSTEFTSCRPQPKFENFTVDIEGWELTPFNPCYWHKNFVNFNGRAHFYRNNAWNAVVPGIIVQGNNLIDTSPYEIDNLLSLRLHPMLTSHPMSPAAAIAQIIAAAREEHSINLGNPFHMDMASRRLLHNCRYHQPSPLPTQNMAPLCTVIERLSCRYVVRA</sequence>